<dbReference type="RefSeq" id="WP_078044067.1">
    <property type="nucleotide sequence ID" value="NZ_NHNI01000001.1"/>
</dbReference>
<protein>
    <submittedName>
        <fullName evidence="1">Uncharacterized protein</fullName>
    </submittedName>
</protein>
<name>A0A266QB08_9GAMM</name>
<organism evidence="1 2">
    <name type="scientific">Cellvibrio mixtus</name>
    <dbReference type="NCBI Taxonomy" id="39650"/>
    <lineage>
        <taxon>Bacteria</taxon>
        <taxon>Pseudomonadati</taxon>
        <taxon>Pseudomonadota</taxon>
        <taxon>Gammaproteobacteria</taxon>
        <taxon>Cellvibrionales</taxon>
        <taxon>Cellvibrionaceae</taxon>
        <taxon>Cellvibrio</taxon>
    </lineage>
</organism>
<dbReference type="Proteomes" id="UP000216101">
    <property type="component" value="Unassembled WGS sequence"/>
</dbReference>
<evidence type="ECO:0000313" key="1">
    <source>
        <dbReference type="EMBL" id="OZY86990.1"/>
    </source>
</evidence>
<accession>A0A266QB08</accession>
<evidence type="ECO:0000313" key="2">
    <source>
        <dbReference type="Proteomes" id="UP000216101"/>
    </source>
</evidence>
<dbReference type="STRING" id="1209072.GCA_000766945_01557"/>
<gene>
    <name evidence="1" type="ORF">CBP51_08365</name>
</gene>
<sequence length="101" mass="11499">MSEPRSVKSSNKPSLAERLQHFVDDRRGQHKAVPINLSAFLNESQLLALHSLESFGWSLWFVRRPMFMPPLVVVANGESTQHAVLEEDGSVNLKPQVHFRH</sequence>
<dbReference type="AlphaFoldDB" id="A0A266QB08"/>
<comment type="caution">
    <text evidence="1">The sequence shown here is derived from an EMBL/GenBank/DDBJ whole genome shotgun (WGS) entry which is preliminary data.</text>
</comment>
<keyword evidence="2" id="KW-1185">Reference proteome</keyword>
<reference evidence="2" key="1">
    <citation type="submission" date="2017-05" db="EMBL/GenBank/DDBJ databases">
        <authorList>
            <person name="Barney B.M."/>
        </authorList>
    </citation>
    <scope>NUCLEOTIDE SEQUENCE [LARGE SCALE GENOMIC DNA]</scope>
    <source>
        <strain evidence="2">PSBB022</strain>
    </source>
</reference>
<proteinExistence type="predicted"/>
<dbReference type="EMBL" id="NHNI01000001">
    <property type="protein sequence ID" value="OZY86990.1"/>
    <property type="molecule type" value="Genomic_DNA"/>
</dbReference>